<evidence type="ECO:0000256" key="2">
    <source>
        <dbReference type="ARBA" id="ARBA00022771"/>
    </source>
</evidence>
<evidence type="ECO:0000256" key="4">
    <source>
        <dbReference type="PROSITE-ProRule" id="PRU00146"/>
    </source>
</evidence>
<keyword evidence="3" id="KW-0862">Zinc</keyword>
<keyword evidence="7" id="KW-1185">Reference proteome</keyword>
<dbReference type="InterPro" id="IPR019786">
    <property type="entry name" value="Zinc_finger_PHD-type_CS"/>
</dbReference>
<sequence length="168" mass="17938">MSDQPIYANGVCTACRAAGLTEVEVLRCFTCDKRWHSACLSNQPALSQVAEWSCPDCSGDGILDPAAPGGAGGELVAAIRGIEGDNSLSEEEKARCRQELVAGSKLPAVDDEDDSNLSCTFCTNLMECPVSVSSCRRGDYPSVESSSAFRAPLCRSLAFLRNRLESQH</sequence>
<keyword evidence="1" id="KW-0479">Metal-binding</keyword>
<reference evidence="6" key="2">
    <citation type="submission" date="2021-12" db="EMBL/GenBank/DDBJ databases">
        <title>Resequencing data analysis of finger millet.</title>
        <authorList>
            <person name="Hatakeyama M."/>
            <person name="Aluri S."/>
            <person name="Balachadran M.T."/>
            <person name="Sivarajan S.R."/>
            <person name="Poveda L."/>
            <person name="Shimizu-Inatsugi R."/>
            <person name="Schlapbach R."/>
            <person name="Sreeman S.M."/>
            <person name="Shimizu K.K."/>
        </authorList>
    </citation>
    <scope>NUCLEOTIDE SEQUENCE</scope>
</reference>
<feature type="domain" description="PHD-type" evidence="5">
    <location>
        <begin position="9"/>
        <end position="60"/>
    </location>
</feature>
<dbReference type="PROSITE" id="PS50016">
    <property type="entry name" value="ZF_PHD_2"/>
    <property type="match status" value="1"/>
</dbReference>
<dbReference type="PROSITE" id="PS01359">
    <property type="entry name" value="ZF_PHD_1"/>
    <property type="match status" value="1"/>
</dbReference>
<evidence type="ECO:0000256" key="1">
    <source>
        <dbReference type="ARBA" id="ARBA00022723"/>
    </source>
</evidence>
<comment type="caution">
    <text evidence="6">The sequence shown here is derived from an EMBL/GenBank/DDBJ whole genome shotgun (WGS) entry which is preliminary data.</text>
</comment>
<dbReference type="Proteomes" id="UP001054889">
    <property type="component" value="Unassembled WGS sequence"/>
</dbReference>
<evidence type="ECO:0000313" key="7">
    <source>
        <dbReference type="Proteomes" id="UP001054889"/>
    </source>
</evidence>
<dbReference type="GO" id="GO:0008270">
    <property type="term" value="F:zinc ion binding"/>
    <property type="evidence" value="ECO:0007669"/>
    <property type="project" value="UniProtKB-KW"/>
</dbReference>
<dbReference type="AlphaFoldDB" id="A0AAV5FIW3"/>
<name>A0AAV5FIW3_ELECO</name>
<dbReference type="InterPro" id="IPR011011">
    <property type="entry name" value="Znf_FYVE_PHD"/>
</dbReference>
<dbReference type="InterPro" id="IPR019787">
    <property type="entry name" value="Znf_PHD-finger"/>
</dbReference>
<dbReference type="SUPFAM" id="SSF57903">
    <property type="entry name" value="FYVE/PHD zinc finger"/>
    <property type="match status" value="1"/>
</dbReference>
<dbReference type="EMBL" id="BQKI01000088">
    <property type="protein sequence ID" value="GJN35728.1"/>
    <property type="molecule type" value="Genomic_DNA"/>
</dbReference>
<gene>
    <name evidence="6" type="primary">gb24531</name>
    <name evidence="6" type="ORF">PR202_gb24531</name>
</gene>
<protein>
    <recommendedName>
        <fullName evidence="5">PHD-type domain-containing protein</fullName>
    </recommendedName>
</protein>
<keyword evidence="2 4" id="KW-0863">Zinc-finger</keyword>
<dbReference type="Gene3D" id="3.30.40.10">
    <property type="entry name" value="Zinc/RING finger domain, C3HC4 (zinc finger)"/>
    <property type="match status" value="1"/>
</dbReference>
<dbReference type="InterPro" id="IPR013083">
    <property type="entry name" value="Znf_RING/FYVE/PHD"/>
</dbReference>
<dbReference type="SMART" id="SM00249">
    <property type="entry name" value="PHD"/>
    <property type="match status" value="1"/>
</dbReference>
<evidence type="ECO:0000256" key="3">
    <source>
        <dbReference type="ARBA" id="ARBA00022833"/>
    </source>
</evidence>
<organism evidence="6 7">
    <name type="scientific">Eleusine coracana subsp. coracana</name>
    <dbReference type="NCBI Taxonomy" id="191504"/>
    <lineage>
        <taxon>Eukaryota</taxon>
        <taxon>Viridiplantae</taxon>
        <taxon>Streptophyta</taxon>
        <taxon>Embryophyta</taxon>
        <taxon>Tracheophyta</taxon>
        <taxon>Spermatophyta</taxon>
        <taxon>Magnoliopsida</taxon>
        <taxon>Liliopsida</taxon>
        <taxon>Poales</taxon>
        <taxon>Poaceae</taxon>
        <taxon>PACMAD clade</taxon>
        <taxon>Chloridoideae</taxon>
        <taxon>Cynodonteae</taxon>
        <taxon>Eleusininae</taxon>
        <taxon>Eleusine</taxon>
    </lineage>
</organism>
<dbReference type="InterPro" id="IPR001965">
    <property type="entry name" value="Znf_PHD"/>
</dbReference>
<accession>A0AAV5FIW3</accession>
<reference evidence="6" key="1">
    <citation type="journal article" date="2018" name="DNA Res.">
        <title>Multiple hybrid de novo genome assembly of finger millet, an orphan allotetraploid crop.</title>
        <authorList>
            <person name="Hatakeyama M."/>
            <person name="Aluri S."/>
            <person name="Balachadran M.T."/>
            <person name="Sivarajan S.R."/>
            <person name="Patrignani A."/>
            <person name="Gruter S."/>
            <person name="Poveda L."/>
            <person name="Shimizu-Inatsugi R."/>
            <person name="Baeten J."/>
            <person name="Francoijs K.J."/>
            <person name="Nataraja K.N."/>
            <person name="Reddy Y.A.N."/>
            <person name="Phadnis S."/>
            <person name="Ravikumar R.L."/>
            <person name="Schlapbach R."/>
            <person name="Sreeman S.M."/>
            <person name="Shimizu K.K."/>
        </authorList>
    </citation>
    <scope>NUCLEOTIDE SEQUENCE</scope>
</reference>
<proteinExistence type="predicted"/>
<evidence type="ECO:0000313" key="6">
    <source>
        <dbReference type="EMBL" id="GJN35728.1"/>
    </source>
</evidence>
<evidence type="ECO:0000259" key="5">
    <source>
        <dbReference type="PROSITE" id="PS50016"/>
    </source>
</evidence>